<evidence type="ECO:0000313" key="3">
    <source>
        <dbReference type="Proteomes" id="UP000646911"/>
    </source>
</evidence>
<keyword evidence="1" id="KW-0812">Transmembrane</keyword>
<comment type="caution">
    <text evidence="2">The sequence shown here is derived from an EMBL/GenBank/DDBJ whole genome shotgun (WGS) entry which is preliminary data.</text>
</comment>
<organism evidence="2 3">
    <name type="scientific">Undibacterium umbellatum</name>
    <dbReference type="NCBI Taxonomy" id="2762300"/>
    <lineage>
        <taxon>Bacteria</taxon>
        <taxon>Pseudomonadati</taxon>
        <taxon>Pseudomonadota</taxon>
        <taxon>Betaproteobacteria</taxon>
        <taxon>Burkholderiales</taxon>
        <taxon>Oxalobacteraceae</taxon>
        <taxon>Undibacterium</taxon>
    </lineage>
</organism>
<evidence type="ECO:0000313" key="2">
    <source>
        <dbReference type="EMBL" id="MBC3910391.1"/>
    </source>
</evidence>
<sequence>MNKTAYMNALRQALDGLPAKVIEDTMWEYERKFTDAMAAGKSEEEIAAGLPKPELLAAQKNASTRYEALKTNFNLGNVASLLVALIGLMIFNLFMLIPAVAYFSLLCSTYVVALVMYVAGIGITAASISGVEQFSVDIPAGRQHVHRHHDRNVSVDITETGILIDGEKLDDSGKTASVVAQKGSTESHAEKLHIEVGNQYSVKKLFAGLGLLLGSILLMMLSLFMTKYTFIGFKHYLRWNLSQLQLSHAA</sequence>
<feature type="transmembrane region" description="Helical" evidence="1">
    <location>
        <begin position="110"/>
        <end position="131"/>
    </location>
</feature>
<feature type="transmembrane region" description="Helical" evidence="1">
    <location>
        <begin position="205"/>
        <end position="225"/>
    </location>
</feature>
<name>A0ABR6ZFN8_9BURK</name>
<keyword evidence="1" id="KW-0472">Membrane</keyword>
<dbReference type="Proteomes" id="UP000646911">
    <property type="component" value="Unassembled WGS sequence"/>
</dbReference>
<protein>
    <submittedName>
        <fullName evidence="2">DUF1700 domain-containing protein</fullName>
    </submittedName>
</protein>
<gene>
    <name evidence="2" type="ORF">H8L47_22755</name>
</gene>
<feature type="transmembrane region" description="Helical" evidence="1">
    <location>
        <begin position="78"/>
        <end position="103"/>
    </location>
</feature>
<evidence type="ECO:0000256" key="1">
    <source>
        <dbReference type="SAM" id="Phobius"/>
    </source>
</evidence>
<proteinExistence type="predicted"/>
<dbReference type="RefSeq" id="WP_186955902.1">
    <property type="nucleotide sequence ID" value="NZ_JACOFX010000016.1"/>
</dbReference>
<accession>A0ABR6ZFN8</accession>
<keyword evidence="1" id="KW-1133">Transmembrane helix</keyword>
<reference evidence="2 3" key="1">
    <citation type="submission" date="2020-08" db="EMBL/GenBank/DDBJ databases">
        <title>Novel species isolated from subtropical streams in China.</title>
        <authorList>
            <person name="Lu H."/>
        </authorList>
    </citation>
    <scope>NUCLEOTIDE SEQUENCE [LARGE SCALE GENOMIC DNA]</scope>
    <source>
        <strain evidence="2 3">NL8W</strain>
    </source>
</reference>
<dbReference type="EMBL" id="JACOFX010000016">
    <property type="protein sequence ID" value="MBC3910391.1"/>
    <property type="molecule type" value="Genomic_DNA"/>
</dbReference>
<keyword evidence="3" id="KW-1185">Reference proteome</keyword>
<dbReference type="Pfam" id="PF22564">
    <property type="entry name" value="HAAS"/>
    <property type="match status" value="1"/>
</dbReference>